<protein>
    <submittedName>
        <fullName evidence="1">Uncharacterized protein</fullName>
    </submittedName>
</protein>
<comment type="caution">
    <text evidence="1">The sequence shown here is derived from an EMBL/GenBank/DDBJ whole genome shotgun (WGS) entry which is preliminary data.</text>
</comment>
<accession>A0A645BRQ6</accession>
<dbReference type="AlphaFoldDB" id="A0A645BRQ6"/>
<gene>
    <name evidence="1" type="ORF">SDC9_114827</name>
</gene>
<reference evidence="1" key="1">
    <citation type="submission" date="2019-08" db="EMBL/GenBank/DDBJ databases">
        <authorList>
            <person name="Kucharzyk K."/>
            <person name="Murdoch R.W."/>
            <person name="Higgins S."/>
            <person name="Loffler F."/>
        </authorList>
    </citation>
    <scope>NUCLEOTIDE SEQUENCE</scope>
</reference>
<dbReference type="EMBL" id="VSSQ01021953">
    <property type="protein sequence ID" value="MPM67902.1"/>
    <property type="molecule type" value="Genomic_DNA"/>
</dbReference>
<evidence type="ECO:0000313" key="1">
    <source>
        <dbReference type="EMBL" id="MPM67902.1"/>
    </source>
</evidence>
<sequence length="47" mass="4894">MVEDSRCRACGRGDDLPFRAAIPGDAGAGLDTGTLLLNGDVVPVREH</sequence>
<proteinExistence type="predicted"/>
<organism evidence="1">
    <name type="scientific">bioreactor metagenome</name>
    <dbReference type="NCBI Taxonomy" id="1076179"/>
    <lineage>
        <taxon>unclassified sequences</taxon>
        <taxon>metagenomes</taxon>
        <taxon>ecological metagenomes</taxon>
    </lineage>
</organism>
<name>A0A645BRQ6_9ZZZZ</name>